<proteinExistence type="predicted"/>
<dbReference type="KEGG" id="srub:C2R22_05595"/>
<evidence type="ECO:0000313" key="4">
    <source>
        <dbReference type="Proteomes" id="UP000236584"/>
    </source>
</evidence>
<dbReference type="InterPro" id="IPR058363">
    <property type="entry name" value="DUF8050"/>
</dbReference>
<feature type="transmembrane region" description="Helical" evidence="1">
    <location>
        <begin position="65"/>
        <end position="88"/>
    </location>
</feature>
<keyword evidence="1" id="KW-1133">Transmembrane helix</keyword>
<keyword evidence="1" id="KW-0812">Transmembrane</keyword>
<dbReference type="EMBL" id="CP026309">
    <property type="protein sequence ID" value="AUV81196.1"/>
    <property type="molecule type" value="Genomic_DNA"/>
</dbReference>
<dbReference type="InterPro" id="IPR026436">
    <property type="entry name" value="CHP04206"/>
</dbReference>
<dbReference type="Proteomes" id="UP000236584">
    <property type="component" value="Chromosome"/>
</dbReference>
<feature type="domain" description="DUF8050" evidence="2">
    <location>
        <begin position="4"/>
        <end position="146"/>
    </location>
</feature>
<sequence length="151" mass="16768">MSDRTDRASFVVLCLLCALPWSVQTFSNGGTTFVFAWGLFNTQPPHATYIWDFFFRYTQGLPGYIYAWPVSVCCYVGAVVSGFFGLAFGREDPRVTGGLLVVAGVAQLSLARGFSVQPYRTAWPLGTLAFVVVAWGLYWPAAKRRFQAVWS</sequence>
<dbReference type="GeneID" id="35591543"/>
<evidence type="ECO:0000256" key="1">
    <source>
        <dbReference type="SAM" id="Phobius"/>
    </source>
</evidence>
<dbReference type="OrthoDB" id="214467at2157"/>
<reference evidence="3 4" key="1">
    <citation type="submission" date="2018-01" db="EMBL/GenBank/DDBJ databases">
        <title>Complete genome sequence of Salinigranum rubrum GX10T, an extremely halophilic archaeon isolated from a marine solar saltern.</title>
        <authorList>
            <person name="Han S."/>
        </authorList>
    </citation>
    <scope>NUCLEOTIDE SEQUENCE [LARGE SCALE GENOMIC DNA]</scope>
    <source>
        <strain evidence="3 4">GX10</strain>
    </source>
</reference>
<keyword evidence="4" id="KW-1185">Reference proteome</keyword>
<protein>
    <submittedName>
        <fullName evidence="3">TIGR04206 family protein</fullName>
    </submittedName>
</protein>
<organism evidence="3 4">
    <name type="scientific">Salinigranum rubrum</name>
    <dbReference type="NCBI Taxonomy" id="755307"/>
    <lineage>
        <taxon>Archaea</taxon>
        <taxon>Methanobacteriati</taxon>
        <taxon>Methanobacteriota</taxon>
        <taxon>Stenosarchaea group</taxon>
        <taxon>Halobacteria</taxon>
        <taxon>Halobacteriales</taxon>
        <taxon>Haloferacaceae</taxon>
        <taxon>Salinigranum</taxon>
    </lineage>
</organism>
<name>A0A2I8VGZ0_9EURY</name>
<keyword evidence="1" id="KW-0472">Membrane</keyword>
<dbReference type="Pfam" id="PF26224">
    <property type="entry name" value="DUF8050"/>
    <property type="match status" value="1"/>
</dbReference>
<dbReference type="AlphaFoldDB" id="A0A2I8VGZ0"/>
<evidence type="ECO:0000313" key="3">
    <source>
        <dbReference type="EMBL" id="AUV81196.1"/>
    </source>
</evidence>
<accession>A0A2I8VGZ0</accession>
<feature type="transmembrane region" description="Helical" evidence="1">
    <location>
        <begin position="95"/>
        <end position="115"/>
    </location>
</feature>
<evidence type="ECO:0000259" key="2">
    <source>
        <dbReference type="Pfam" id="PF26224"/>
    </source>
</evidence>
<dbReference type="NCBIfam" id="TIGR04206">
    <property type="entry name" value="near_ArtA"/>
    <property type="match status" value="1"/>
</dbReference>
<dbReference type="RefSeq" id="WP_103424884.1">
    <property type="nucleotide sequence ID" value="NZ_CP026309.1"/>
</dbReference>
<gene>
    <name evidence="3" type="ORF">C2R22_05595</name>
</gene>
<feature type="transmembrane region" description="Helical" evidence="1">
    <location>
        <begin position="121"/>
        <end position="141"/>
    </location>
</feature>